<proteinExistence type="inferred from homology"/>
<evidence type="ECO:0000256" key="8">
    <source>
        <dbReference type="PIRSR" id="PIRSR600760-2"/>
    </source>
</evidence>
<protein>
    <recommendedName>
        <fullName evidence="9">Inositol-1-monophosphatase</fullName>
        <ecNumber evidence="9">3.1.3.25</ecNumber>
    </recommendedName>
</protein>
<dbReference type="PANTHER" id="PTHR20854:SF4">
    <property type="entry name" value="INOSITOL-1-MONOPHOSPHATASE-RELATED"/>
    <property type="match status" value="1"/>
</dbReference>
<dbReference type="GO" id="GO:0007165">
    <property type="term" value="P:signal transduction"/>
    <property type="evidence" value="ECO:0007669"/>
    <property type="project" value="TreeGrafter"/>
</dbReference>
<dbReference type="InterPro" id="IPR000760">
    <property type="entry name" value="Inositol_monophosphatase-like"/>
</dbReference>
<evidence type="ECO:0000256" key="2">
    <source>
        <dbReference type="ARBA" id="ARBA00001946"/>
    </source>
</evidence>
<gene>
    <name evidence="10" type="primary">IMPA1_1</name>
    <name evidence="10" type="ORF">FJT64_007865</name>
</gene>
<dbReference type="Proteomes" id="UP000440578">
    <property type="component" value="Unassembled WGS sequence"/>
</dbReference>
<dbReference type="AlphaFoldDB" id="A0A6A4VUN6"/>
<evidence type="ECO:0000256" key="9">
    <source>
        <dbReference type="RuleBase" id="RU364068"/>
    </source>
</evidence>
<name>A0A6A4VUN6_AMPAM</name>
<evidence type="ECO:0000256" key="1">
    <source>
        <dbReference type="ARBA" id="ARBA00001033"/>
    </source>
</evidence>
<keyword evidence="7 8" id="KW-0460">Magnesium</keyword>
<evidence type="ECO:0000256" key="3">
    <source>
        <dbReference type="ARBA" id="ARBA00005152"/>
    </source>
</evidence>
<feature type="binding site" evidence="8">
    <location>
        <position position="95"/>
    </location>
    <ligand>
        <name>Mg(2+)</name>
        <dbReference type="ChEBI" id="CHEBI:18420"/>
        <label>1</label>
        <note>catalytic</note>
    </ligand>
</feature>
<dbReference type="PRINTS" id="PR00378">
    <property type="entry name" value="LIIMPHPHTASE"/>
</dbReference>
<dbReference type="InterPro" id="IPR033942">
    <property type="entry name" value="IMPase"/>
</dbReference>
<dbReference type="OrthoDB" id="10254945at2759"/>
<comment type="pathway">
    <text evidence="3 9">Polyol metabolism; myo-inositol biosynthesis; myo-inositol from D-glucose 6-phosphate: step 2/2.</text>
</comment>
<evidence type="ECO:0000313" key="10">
    <source>
        <dbReference type="EMBL" id="KAF0294502.1"/>
    </source>
</evidence>
<dbReference type="PANTHER" id="PTHR20854">
    <property type="entry name" value="INOSITOL MONOPHOSPHATASE"/>
    <property type="match status" value="1"/>
</dbReference>
<dbReference type="PRINTS" id="PR00377">
    <property type="entry name" value="IMPHPHTASES"/>
</dbReference>
<dbReference type="InterPro" id="IPR020583">
    <property type="entry name" value="Inositol_monoP_metal-BS"/>
</dbReference>
<dbReference type="InterPro" id="IPR020552">
    <property type="entry name" value="Inositol_monoPase_Li-sen"/>
</dbReference>
<comment type="caution">
    <text evidence="10">The sequence shown here is derived from an EMBL/GenBank/DDBJ whole genome shotgun (WGS) entry which is preliminary data.</text>
</comment>
<dbReference type="GO" id="GO:0046854">
    <property type="term" value="P:phosphatidylinositol phosphate biosynthetic process"/>
    <property type="evidence" value="ECO:0007669"/>
    <property type="project" value="InterPro"/>
</dbReference>
<comment type="similarity">
    <text evidence="4 9">Belongs to the inositol monophosphatase superfamily.</text>
</comment>
<comment type="cofactor">
    <cofactor evidence="2 8 9">
        <name>Mg(2+)</name>
        <dbReference type="ChEBI" id="CHEBI:18420"/>
    </cofactor>
</comment>
<evidence type="ECO:0000256" key="7">
    <source>
        <dbReference type="ARBA" id="ARBA00022842"/>
    </source>
</evidence>
<feature type="binding site" evidence="8">
    <location>
        <position position="71"/>
    </location>
    <ligand>
        <name>Mg(2+)</name>
        <dbReference type="ChEBI" id="CHEBI:18420"/>
        <label>1</label>
        <note>catalytic</note>
    </ligand>
</feature>
<feature type="binding site" evidence="8">
    <location>
        <position position="92"/>
    </location>
    <ligand>
        <name>Mg(2+)</name>
        <dbReference type="ChEBI" id="CHEBI:18420"/>
        <label>1</label>
        <note>catalytic</note>
    </ligand>
</feature>
<dbReference type="CDD" id="cd01639">
    <property type="entry name" value="IMPase"/>
    <property type="match status" value="1"/>
</dbReference>
<evidence type="ECO:0000313" key="11">
    <source>
        <dbReference type="Proteomes" id="UP000440578"/>
    </source>
</evidence>
<keyword evidence="11" id="KW-1185">Reference proteome</keyword>
<reference evidence="10 11" key="1">
    <citation type="submission" date="2019-07" db="EMBL/GenBank/DDBJ databases">
        <title>Draft genome assembly of a fouling barnacle, Amphibalanus amphitrite (Darwin, 1854): The first reference genome for Thecostraca.</title>
        <authorList>
            <person name="Kim W."/>
        </authorList>
    </citation>
    <scope>NUCLEOTIDE SEQUENCE [LARGE SCALE GENOMIC DNA]</scope>
    <source>
        <strain evidence="10">SNU_AA5</strain>
        <tissue evidence="10">Soma without cirri and trophi</tissue>
    </source>
</reference>
<dbReference type="GO" id="GO:0046872">
    <property type="term" value="F:metal ion binding"/>
    <property type="evidence" value="ECO:0007669"/>
    <property type="project" value="UniProtKB-KW"/>
</dbReference>
<evidence type="ECO:0000256" key="6">
    <source>
        <dbReference type="ARBA" id="ARBA00022801"/>
    </source>
</evidence>
<keyword evidence="6 9" id="KW-0378">Hydrolase</keyword>
<evidence type="ECO:0000256" key="4">
    <source>
        <dbReference type="ARBA" id="ARBA00009759"/>
    </source>
</evidence>
<dbReference type="Gene3D" id="3.30.540.10">
    <property type="entry name" value="Fructose-1,6-Bisphosphatase, subunit A, domain 1"/>
    <property type="match status" value="1"/>
</dbReference>
<sequence length="159" mass="17716">MPEVDLEHCLSTALKLARQAGKMIKDAFKKKKNVTCKSSPRDLVTETDTAVEEFLFSELRKVYADHRYIGEESVSLDGEKVELTDDPTWIIDPVDGTMNFVHSFPFICVSIGLTVNKEPVVGVIYNPVLDHMYHARKGCGAFLNNQKISASGETGMHVL</sequence>
<dbReference type="Pfam" id="PF00459">
    <property type="entry name" value="Inositol_P"/>
    <property type="match status" value="1"/>
</dbReference>
<keyword evidence="5 8" id="KW-0479">Metal-binding</keyword>
<evidence type="ECO:0000256" key="5">
    <source>
        <dbReference type="ARBA" id="ARBA00022723"/>
    </source>
</evidence>
<dbReference type="FunFam" id="3.30.540.10:FF:000004">
    <property type="entry name" value="Inositol-1-monophosphatase"/>
    <property type="match status" value="1"/>
</dbReference>
<comment type="catalytic activity">
    <reaction evidence="1 9">
        <text>a myo-inositol phosphate + H2O = myo-inositol + phosphate</text>
        <dbReference type="Rhea" id="RHEA:24056"/>
        <dbReference type="ChEBI" id="CHEBI:15377"/>
        <dbReference type="ChEBI" id="CHEBI:17268"/>
        <dbReference type="ChEBI" id="CHEBI:43474"/>
        <dbReference type="ChEBI" id="CHEBI:84139"/>
        <dbReference type="EC" id="3.1.3.25"/>
    </reaction>
</comment>
<dbReference type="PROSITE" id="PS00629">
    <property type="entry name" value="IMP_1"/>
    <property type="match status" value="1"/>
</dbReference>
<dbReference type="GO" id="GO:0006021">
    <property type="term" value="P:inositol biosynthetic process"/>
    <property type="evidence" value="ECO:0007669"/>
    <property type="project" value="UniProtKB-UniPathway"/>
</dbReference>
<accession>A0A6A4VUN6</accession>
<dbReference type="GO" id="GO:0008934">
    <property type="term" value="F:inositol monophosphate 1-phosphatase activity"/>
    <property type="evidence" value="ECO:0007669"/>
    <property type="project" value="InterPro"/>
</dbReference>
<dbReference type="EMBL" id="VIIS01001684">
    <property type="protein sequence ID" value="KAF0294502.1"/>
    <property type="molecule type" value="Genomic_DNA"/>
</dbReference>
<dbReference type="UniPathway" id="UPA00823">
    <property type="reaction ID" value="UER00788"/>
</dbReference>
<dbReference type="EC" id="3.1.3.25" evidence="9"/>
<organism evidence="10 11">
    <name type="scientific">Amphibalanus amphitrite</name>
    <name type="common">Striped barnacle</name>
    <name type="synonym">Balanus amphitrite</name>
    <dbReference type="NCBI Taxonomy" id="1232801"/>
    <lineage>
        <taxon>Eukaryota</taxon>
        <taxon>Metazoa</taxon>
        <taxon>Ecdysozoa</taxon>
        <taxon>Arthropoda</taxon>
        <taxon>Crustacea</taxon>
        <taxon>Multicrustacea</taxon>
        <taxon>Cirripedia</taxon>
        <taxon>Thoracica</taxon>
        <taxon>Thoracicalcarea</taxon>
        <taxon>Balanomorpha</taxon>
        <taxon>Balanoidea</taxon>
        <taxon>Balanidae</taxon>
        <taxon>Amphibalaninae</taxon>
        <taxon>Amphibalanus</taxon>
    </lineage>
</organism>
<dbReference type="SUPFAM" id="SSF56655">
    <property type="entry name" value="Carbohydrate phosphatase"/>
    <property type="match status" value="1"/>
</dbReference>